<protein>
    <recommendedName>
        <fullName evidence="5">Cilia- and flagella-associated protein 251</fullName>
    </recommendedName>
</protein>
<dbReference type="PANTHER" id="PTHR13720">
    <property type="entry name" value="WD-40 REPEAT PROTEIN"/>
    <property type="match status" value="1"/>
</dbReference>
<accession>A0A5J4NGH0</accession>
<evidence type="ECO:0000256" key="1">
    <source>
        <dbReference type="ARBA" id="ARBA00004138"/>
    </source>
</evidence>
<dbReference type="InterPro" id="IPR001680">
    <property type="entry name" value="WD40_rpt"/>
</dbReference>
<comment type="caution">
    <text evidence="7">The sequence shown here is derived from an EMBL/GenBank/DDBJ whole genome shotgun (WGS) entry which is preliminary data.</text>
</comment>
<evidence type="ECO:0000256" key="2">
    <source>
        <dbReference type="ARBA" id="ARBA00022574"/>
    </source>
</evidence>
<proteinExistence type="predicted"/>
<dbReference type="Pfam" id="PF00400">
    <property type="entry name" value="WD40"/>
    <property type="match status" value="2"/>
</dbReference>
<evidence type="ECO:0000313" key="8">
    <source>
        <dbReference type="Proteomes" id="UP000324629"/>
    </source>
</evidence>
<organism evidence="7 8">
    <name type="scientific">Paragonimus westermani</name>
    <dbReference type="NCBI Taxonomy" id="34504"/>
    <lineage>
        <taxon>Eukaryota</taxon>
        <taxon>Metazoa</taxon>
        <taxon>Spiralia</taxon>
        <taxon>Lophotrochozoa</taxon>
        <taxon>Platyhelminthes</taxon>
        <taxon>Trematoda</taxon>
        <taxon>Digenea</taxon>
        <taxon>Plagiorchiida</taxon>
        <taxon>Troglotremata</taxon>
        <taxon>Troglotrematidae</taxon>
        <taxon>Paragonimus</taxon>
    </lineage>
</organism>
<keyword evidence="3" id="KW-0677">Repeat</keyword>
<dbReference type="InterPro" id="IPR011044">
    <property type="entry name" value="Quino_amine_DH_bsu"/>
</dbReference>
<dbReference type="Proteomes" id="UP000324629">
    <property type="component" value="Unassembled WGS sequence"/>
</dbReference>
<dbReference type="AlphaFoldDB" id="A0A5J4NGH0"/>
<sequence>MLPLDGDPLKNTNLIAHPSGKRGSGKASALAVSNDGRYVFTAGGPDTCVHMWGVNPKVLPLPSDPLATAHFLLCMSEERLSLVMLPLDGDPLKNTNLIAHPSGKRGSGKASALAVSNDGRYVFTAGGPDTCVHMWGVNPKILEDRVRNARDVKRRFYDLLSPVFLNDLKDYYYYSMLRTQGLKCLDTRQTSLTIPITEISYVMRAVGFYPTEEEVGAICEYGT</sequence>
<dbReference type="GO" id="GO:0031514">
    <property type="term" value="C:motile cilium"/>
    <property type="evidence" value="ECO:0007669"/>
    <property type="project" value="TreeGrafter"/>
</dbReference>
<keyword evidence="2" id="KW-0853">WD repeat</keyword>
<name>A0A5J4NGH0_9TREM</name>
<dbReference type="PANTHER" id="PTHR13720:SF13">
    <property type="entry name" value="CILIA- AND FLAGELLA-ASSOCIATED PROTEIN 251"/>
    <property type="match status" value="1"/>
</dbReference>
<keyword evidence="8" id="KW-1185">Reference proteome</keyword>
<evidence type="ECO:0000256" key="4">
    <source>
        <dbReference type="ARBA" id="ARBA00023273"/>
    </source>
</evidence>
<feature type="region of interest" description="Disordered" evidence="6">
    <location>
        <begin position="1"/>
        <end position="27"/>
    </location>
</feature>
<keyword evidence="4" id="KW-0966">Cell projection</keyword>
<evidence type="ECO:0000256" key="5">
    <source>
        <dbReference type="ARBA" id="ARBA00040994"/>
    </source>
</evidence>
<dbReference type="Gene3D" id="2.130.10.10">
    <property type="entry name" value="YVTN repeat-like/Quinoprotein amine dehydrogenase"/>
    <property type="match status" value="1"/>
</dbReference>
<dbReference type="InterPro" id="IPR015943">
    <property type="entry name" value="WD40/YVTN_repeat-like_dom_sf"/>
</dbReference>
<evidence type="ECO:0000313" key="7">
    <source>
        <dbReference type="EMBL" id="KAA3674595.1"/>
    </source>
</evidence>
<gene>
    <name evidence="7" type="ORF">DEA37_0003712</name>
</gene>
<evidence type="ECO:0000256" key="6">
    <source>
        <dbReference type="SAM" id="MobiDB-lite"/>
    </source>
</evidence>
<dbReference type="InterPro" id="IPR050630">
    <property type="entry name" value="WD_repeat_EMAP"/>
</dbReference>
<dbReference type="EMBL" id="QNGE01003036">
    <property type="protein sequence ID" value="KAA3674595.1"/>
    <property type="molecule type" value="Genomic_DNA"/>
</dbReference>
<reference evidence="7 8" key="1">
    <citation type="journal article" date="2019" name="Gigascience">
        <title>Whole-genome sequence of the oriental lung fluke Paragonimus westermani.</title>
        <authorList>
            <person name="Oey H."/>
            <person name="Zakrzewski M."/>
            <person name="Narain K."/>
            <person name="Devi K.R."/>
            <person name="Agatsuma T."/>
            <person name="Nawaratna S."/>
            <person name="Gobert G.N."/>
            <person name="Jones M.K."/>
            <person name="Ragan M.A."/>
            <person name="McManus D.P."/>
            <person name="Krause L."/>
        </authorList>
    </citation>
    <scope>NUCLEOTIDE SEQUENCE [LARGE SCALE GENOMIC DNA]</scope>
    <source>
        <strain evidence="7 8">IND2009</strain>
    </source>
</reference>
<evidence type="ECO:0000256" key="3">
    <source>
        <dbReference type="ARBA" id="ARBA00022737"/>
    </source>
</evidence>
<comment type="subcellular location">
    <subcellularLocation>
        <location evidence="1">Cell projection</location>
        <location evidence="1">Cilium</location>
    </subcellularLocation>
</comment>
<dbReference type="SUPFAM" id="SSF50969">
    <property type="entry name" value="YVTN repeat-like/Quinoprotein amine dehydrogenase"/>
    <property type="match status" value="1"/>
</dbReference>